<proteinExistence type="predicted"/>
<organism evidence="1 2">
    <name type="scientific">Arctium lappa</name>
    <name type="common">Greater burdock</name>
    <name type="synonym">Lappa major</name>
    <dbReference type="NCBI Taxonomy" id="4217"/>
    <lineage>
        <taxon>Eukaryota</taxon>
        <taxon>Viridiplantae</taxon>
        <taxon>Streptophyta</taxon>
        <taxon>Embryophyta</taxon>
        <taxon>Tracheophyta</taxon>
        <taxon>Spermatophyta</taxon>
        <taxon>Magnoliopsida</taxon>
        <taxon>eudicotyledons</taxon>
        <taxon>Gunneridae</taxon>
        <taxon>Pentapetalae</taxon>
        <taxon>asterids</taxon>
        <taxon>campanulids</taxon>
        <taxon>Asterales</taxon>
        <taxon>Asteraceae</taxon>
        <taxon>Carduoideae</taxon>
        <taxon>Cardueae</taxon>
        <taxon>Arctiinae</taxon>
        <taxon>Arctium</taxon>
    </lineage>
</organism>
<accession>A0ACB9C5V9</accession>
<dbReference type="EMBL" id="CM042051">
    <property type="protein sequence ID" value="KAI3729707.1"/>
    <property type="molecule type" value="Genomic_DNA"/>
</dbReference>
<reference evidence="2" key="1">
    <citation type="journal article" date="2022" name="Mol. Ecol. Resour.">
        <title>The genomes of chicory, endive, great burdock and yacon provide insights into Asteraceae palaeo-polyploidization history and plant inulin production.</title>
        <authorList>
            <person name="Fan W."/>
            <person name="Wang S."/>
            <person name="Wang H."/>
            <person name="Wang A."/>
            <person name="Jiang F."/>
            <person name="Liu H."/>
            <person name="Zhao H."/>
            <person name="Xu D."/>
            <person name="Zhang Y."/>
        </authorList>
    </citation>
    <scope>NUCLEOTIDE SEQUENCE [LARGE SCALE GENOMIC DNA]</scope>
    <source>
        <strain evidence="2">cv. Niubang</strain>
    </source>
</reference>
<keyword evidence="2" id="KW-1185">Reference proteome</keyword>
<reference evidence="1 2" key="2">
    <citation type="journal article" date="2022" name="Mol. Ecol. Resour.">
        <title>The genomes of chicory, endive, great burdock and yacon provide insights into Asteraceae paleo-polyploidization history and plant inulin production.</title>
        <authorList>
            <person name="Fan W."/>
            <person name="Wang S."/>
            <person name="Wang H."/>
            <person name="Wang A."/>
            <person name="Jiang F."/>
            <person name="Liu H."/>
            <person name="Zhao H."/>
            <person name="Xu D."/>
            <person name="Zhang Y."/>
        </authorList>
    </citation>
    <scope>NUCLEOTIDE SEQUENCE [LARGE SCALE GENOMIC DNA]</scope>
    <source>
        <strain evidence="2">cv. Niubang</strain>
    </source>
</reference>
<dbReference type="Proteomes" id="UP001055879">
    <property type="component" value="Linkage Group LG05"/>
</dbReference>
<name>A0ACB9C5V9_ARCLA</name>
<gene>
    <name evidence="1" type="ORF">L6452_18371</name>
</gene>
<evidence type="ECO:0000313" key="1">
    <source>
        <dbReference type="EMBL" id="KAI3729707.1"/>
    </source>
</evidence>
<sequence length="141" mass="16106">METRYEMVSLLSEAMVSRPWFLVSLTSTMAASCCCCVHPIMAASCCCYRGHGSAGLRNDTEDMVFNIVQQHGDYIPMEELDGETSSNKVPHRSRRGFFDERHLIPNRFHIKAKKGENLEIEDFKTPKFCTPKIPSPSLRFR</sequence>
<comment type="caution">
    <text evidence="1">The sequence shown here is derived from an EMBL/GenBank/DDBJ whole genome shotgun (WGS) entry which is preliminary data.</text>
</comment>
<evidence type="ECO:0000313" key="2">
    <source>
        <dbReference type="Proteomes" id="UP001055879"/>
    </source>
</evidence>
<protein>
    <submittedName>
        <fullName evidence="1">Uncharacterized protein</fullName>
    </submittedName>
</protein>